<comment type="caution">
    <text evidence="1">The sequence shown here is derived from an EMBL/GenBank/DDBJ whole genome shotgun (WGS) entry which is preliminary data.</text>
</comment>
<evidence type="ECO:0000313" key="2">
    <source>
        <dbReference type="Proteomes" id="UP000642488"/>
    </source>
</evidence>
<accession>A0A934IFA4</accession>
<gene>
    <name evidence="1" type="ORF">ILP92_17690</name>
</gene>
<evidence type="ECO:0008006" key="3">
    <source>
        <dbReference type="Google" id="ProtNLM"/>
    </source>
</evidence>
<dbReference type="EMBL" id="JAEKPD010000030">
    <property type="protein sequence ID" value="MBJ3764571.1"/>
    <property type="molecule type" value="Genomic_DNA"/>
</dbReference>
<dbReference type="AlphaFoldDB" id="A0A934IFA4"/>
<dbReference type="Proteomes" id="UP000642488">
    <property type="component" value="Unassembled WGS sequence"/>
</dbReference>
<reference evidence="1" key="1">
    <citation type="submission" date="2020-12" db="EMBL/GenBank/DDBJ databases">
        <title>Bacterial taxonomy.</title>
        <authorList>
            <person name="Pan X."/>
        </authorList>
    </citation>
    <scope>NUCLEOTIDE SEQUENCE</scope>
    <source>
        <strain evidence="1">KCTC 52957</strain>
    </source>
</reference>
<organism evidence="1 2">
    <name type="scientific">Palleronia pontilimi</name>
    <dbReference type="NCBI Taxonomy" id="1964209"/>
    <lineage>
        <taxon>Bacteria</taxon>
        <taxon>Pseudomonadati</taxon>
        <taxon>Pseudomonadota</taxon>
        <taxon>Alphaproteobacteria</taxon>
        <taxon>Rhodobacterales</taxon>
        <taxon>Roseobacteraceae</taxon>
        <taxon>Palleronia</taxon>
    </lineage>
</organism>
<proteinExistence type="predicted"/>
<name>A0A934IFA4_9RHOB</name>
<keyword evidence="2" id="KW-1185">Reference proteome</keyword>
<sequence>MERLKAWLAQFTAELENASSLNLDDALKDFSGDTTLPTLRGSIAADLVAEKADVTLNRVHTYCVKCFRTLLSSRGQATDGKVPLDALFGTYGKILRGEGAVSAFALPTLRVQHRLFDGLNQARNKRSFAHDNELLTVSEAQFIVDSVLVSLAFFERIEAARKTTEPQNTDDIPF</sequence>
<protein>
    <recommendedName>
        <fullName evidence="3">Abortive infection protein-like C-terminal domain-containing protein</fullName>
    </recommendedName>
</protein>
<evidence type="ECO:0000313" key="1">
    <source>
        <dbReference type="EMBL" id="MBJ3764571.1"/>
    </source>
</evidence>
<dbReference type="RefSeq" id="WP_198917741.1">
    <property type="nucleotide sequence ID" value="NZ_JAEKPD010000030.1"/>
</dbReference>